<dbReference type="VEuPathDB" id="VectorBase:GAUT002915"/>
<name>A0A1A9UF66_GLOAU</name>
<dbReference type="EnsemblMetazoa" id="GAUT002915-RA">
    <property type="protein sequence ID" value="GAUT002915-PA"/>
    <property type="gene ID" value="GAUT002915"/>
</dbReference>
<evidence type="ECO:0000313" key="2">
    <source>
        <dbReference type="Proteomes" id="UP000078200"/>
    </source>
</evidence>
<dbReference type="Proteomes" id="UP000078200">
    <property type="component" value="Unassembled WGS sequence"/>
</dbReference>
<sequence length="199" mass="23279">MICCLKSSLVNVCECCQCDNAQIRTATITRFRFRLNINLPEMHIREFIFLNCLPARHRRRCRCRCRCRCRRHAPLSSKSKENSLGAMSIKRDPFAGLGFEKYQPYLDYERLQRGDVFALVRHNSFSGMSYTNTLLRHGARDFQVLSNGMRFVKWVTKSKTTFNDEDIDFNDNHRSLVATIICKRNKGSVQEQKCHNNTN</sequence>
<keyword evidence="2" id="KW-1185">Reference proteome</keyword>
<protein>
    <submittedName>
        <fullName evidence="1">Uncharacterized protein</fullName>
    </submittedName>
</protein>
<organism evidence="1 2">
    <name type="scientific">Glossina austeni</name>
    <name type="common">Savannah tsetse fly</name>
    <dbReference type="NCBI Taxonomy" id="7395"/>
    <lineage>
        <taxon>Eukaryota</taxon>
        <taxon>Metazoa</taxon>
        <taxon>Ecdysozoa</taxon>
        <taxon>Arthropoda</taxon>
        <taxon>Hexapoda</taxon>
        <taxon>Insecta</taxon>
        <taxon>Pterygota</taxon>
        <taxon>Neoptera</taxon>
        <taxon>Endopterygota</taxon>
        <taxon>Diptera</taxon>
        <taxon>Brachycera</taxon>
        <taxon>Muscomorpha</taxon>
        <taxon>Hippoboscoidea</taxon>
        <taxon>Glossinidae</taxon>
        <taxon>Glossina</taxon>
    </lineage>
</organism>
<evidence type="ECO:0000313" key="1">
    <source>
        <dbReference type="EnsemblMetazoa" id="GAUT002915-PA"/>
    </source>
</evidence>
<dbReference type="AlphaFoldDB" id="A0A1A9UF66"/>
<reference evidence="1" key="1">
    <citation type="submission" date="2020-05" db="UniProtKB">
        <authorList>
            <consortium name="EnsemblMetazoa"/>
        </authorList>
    </citation>
    <scope>IDENTIFICATION</scope>
    <source>
        <strain evidence="1">TTRI</strain>
    </source>
</reference>
<proteinExistence type="predicted"/>
<accession>A0A1A9UF66</accession>